<evidence type="ECO:0000256" key="1">
    <source>
        <dbReference type="SAM" id="MobiDB-lite"/>
    </source>
</evidence>
<feature type="compositionally biased region" description="Basic and acidic residues" evidence="1">
    <location>
        <begin position="14"/>
        <end position="29"/>
    </location>
</feature>
<dbReference type="AlphaFoldDB" id="A0A6J6DW76"/>
<name>A0A6J6DW76_9ZZZZ</name>
<proteinExistence type="predicted"/>
<sequence>MTRVVSHKRFTGTPEERKAQERELMKDMETEAGLTTLPAFEG</sequence>
<organism evidence="2">
    <name type="scientific">freshwater metagenome</name>
    <dbReference type="NCBI Taxonomy" id="449393"/>
    <lineage>
        <taxon>unclassified sequences</taxon>
        <taxon>metagenomes</taxon>
        <taxon>ecological metagenomes</taxon>
    </lineage>
</organism>
<reference evidence="2" key="1">
    <citation type="submission" date="2020-05" db="EMBL/GenBank/DDBJ databases">
        <authorList>
            <person name="Chiriac C."/>
            <person name="Salcher M."/>
            <person name="Ghai R."/>
            <person name="Kavagutti S V."/>
        </authorList>
    </citation>
    <scope>NUCLEOTIDE SEQUENCE</scope>
</reference>
<gene>
    <name evidence="2" type="ORF">UFOPK1495_01797</name>
</gene>
<evidence type="ECO:0000313" key="2">
    <source>
        <dbReference type="EMBL" id="CAB4566373.1"/>
    </source>
</evidence>
<accession>A0A6J6DW76</accession>
<feature type="region of interest" description="Disordered" evidence="1">
    <location>
        <begin position="1"/>
        <end position="42"/>
    </location>
</feature>
<feature type="compositionally biased region" description="Basic residues" evidence="1">
    <location>
        <begin position="1"/>
        <end position="10"/>
    </location>
</feature>
<dbReference type="EMBL" id="CAEZSU010000266">
    <property type="protein sequence ID" value="CAB4566373.1"/>
    <property type="molecule type" value="Genomic_DNA"/>
</dbReference>
<protein>
    <submittedName>
        <fullName evidence="2">Unannotated protein</fullName>
    </submittedName>
</protein>